<dbReference type="Pfam" id="PF17921">
    <property type="entry name" value="Integrase_H2C2"/>
    <property type="match status" value="1"/>
</dbReference>
<dbReference type="InterPro" id="IPR043502">
    <property type="entry name" value="DNA/RNA_pol_sf"/>
</dbReference>
<dbReference type="GO" id="GO:0071897">
    <property type="term" value="P:DNA biosynthetic process"/>
    <property type="evidence" value="ECO:0007669"/>
    <property type="project" value="UniProtKB-ARBA"/>
</dbReference>
<evidence type="ECO:0000313" key="2">
    <source>
        <dbReference type="EMBL" id="GBN00578.1"/>
    </source>
</evidence>
<dbReference type="InterPro" id="IPR008042">
    <property type="entry name" value="Retrotrans_Pao"/>
</dbReference>
<dbReference type="GO" id="GO:0003676">
    <property type="term" value="F:nucleic acid binding"/>
    <property type="evidence" value="ECO:0007669"/>
    <property type="project" value="InterPro"/>
</dbReference>
<organism evidence="2 3">
    <name type="scientific">Araneus ventricosus</name>
    <name type="common">Orbweaver spider</name>
    <name type="synonym">Epeira ventricosa</name>
    <dbReference type="NCBI Taxonomy" id="182803"/>
    <lineage>
        <taxon>Eukaryota</taxon>
        <taxon>Metazoa</taxon>
        <taxon>Ecdysozoa</taxon>
        <taxon>Arthropoda</taxon>
        <taxon>Chelicerata</taxon>
        <taxon>Arachnida</taxon>
        <taxon>Araneae</taxon>
        <taxon>Araneomorphae</taxon>
        <taxon>Entelegynae</taxon>
        <taxon>Araneoidea</taxon>
        <taxon>Araneidae</taxon>
        <taxon>Araneus</taxon>
    </lineage>
</organism>
<reference evidence="2 3" key="1">
    <citation type="journal article" date="2019" name="Sci. Rep.">
        <title>Orb-weaving spider Araneus ventricosus genome elucidates the spidroin gene catalogue.</title>
        <authorList>
            <person name="Kono N."/>
            <person name="Nakamura H."/>
            <person name="Ohtoshi R."/>
            <person name="Moran D.A.P."/>
            <person name="Shinohara A."/>
            <person name="Yoshida Y."/>
            <person name="Fujiwara M."/>
            <person name="Mori M."/>
            <person name="Tomita M."/>
            <person name="Arakawa K."/>
        </authorList>
    </citation>
    <scope>NUCLEOTIDE SEQUENCE [LARGE SCALE GENOMIC DNA]</scope>
</reference>
<gene>
    <name evidence="2" type="ORF">AVEN_215636_1</name>
</gene>
<dbReference type="PROSITE" id="PS50994">
    <property type="entry name" value="INTEGRASE"/>
    <property type="match status" value="1"/>
</dbReference>
<sequence>MELERLKEKRKGLRISFTKHLTKIETTLGKEIAAGYTKEAKLDELLSLKSQLTEKLNELIKTDESVQLKIEISEMAAEIASSGEYKDKDIDLKSKLQRQIELLCDRPQINTNSQSTDNTDTIILSRNETKSVKLPKLNIQTFHGDCSHFLDFWNSFEVAIHKNDSLTKIEKFTYLKTYLGGIALNAVSGFSLTDQNYDASIKLLKERFGRTDIIISSHMHKLLLIDSVKSCFNVTGLRKMYDAIETQIRSLQSLGVATGTYSNLLCPVILQKLPEELNLNYNRQRKTDELFDITNLVEFIRKEVECREASLLLANPKNSNVKEYSFRNKTDQGYQNRYHYSNTKRNDLGNKSSAAVLATQVDEKNSYYHKHESNRKFNPNRNFNPSSADRLMSNQKCIFCLQNHMSHDCSQSVYEKKKSLMAKGKCFICFQNHIRKFCNSNYQKCKYCGSFSYNSLICENEQSESKNISAPVEAGNLIPRENGNSTATMVSLSAKENKRKNSVYGSILLQTFSALVKTKPGKNIQLRCMLDGGANKSFILREVVELLDLKVINKEALVIYTFGSETAEKRIYDIVEITLQNLQHATRNIKIQAVVIDSITSAKIRIPSQFIRNIALEKGIELADNSTSERIHVLIGSDFISEILGEMNIRISKRLIADDSIFGYLLQGKEEEIDGKDISANHLIAENEELDFDRVKDLWLLETIGINSDKEVSMSDKEILKSFEQNTTYTNKRYETRLLWKEDSKELNSNYEIAKRRLFSLNKTLEKNKELFLKYDNIIREHLRDGIVERVEMNLDQNINTGYFLPHHAVVREQKDSTKVRIVFDASSKSKGALSLNDCLESGPNLNPDLLKIILRFRLHKIAFCADIQRAFLEVGIAKEDREFLKFLWIKKEGPNLDLSTHNIETLRYKRVTFGVKCSPFLLAAIIRLHLEKYEKKYAKACEMLNELYVDDLINGTSDITEAIQLSSEMIYILSEASMNLRRWATNSPILNEVWKRANVDCRETSEELGVPLKILGIIWDNMNDNLTFDIKQFEKLRDLVIVTKRMILSTQGMLFDPIGIMNPFTVRMKLLLQTIWELGIPWDECVPSEIKATFIEWLNEIEVLRKFEIPRLYFNEVNWESVELHLFSDASPKCYGSVAYFRIKYTDKYVTSFIMSKSRLAPLKKLTLPRLELLGALISARMGHYLQDTFPMLKRENIFYWSDSQICIHWIKGKADDWKQFVRNRVSEIKEKTNPNRWHHCAGKFNPADKLTREISAQALVNDEIWFSGPPWLLQINVPYNKSSDVDDTELNCVEEERRKLIVTFQTNIESFQPLLNLDNYSDINKVIRITSYVLRFANNCRPNREKVIGNLTANDLINAEKYWVRCVQQTEFQTECEEIEHHKSVTRSSKLFSLNPMMTEDGLLCLGGRLQKSDFNFHEKHPLILPTKSRLSQLLIIREHQRLHHAGVSETLTQIRENYWILCGRQTVKSCLNKCLICKKFKVRPGNQIMAPLPANRIQASYPFENVGIDFAGPIYTRNTDKAYIALFTCAVTRAIHLEVVSSLSTEHFLLAFRRFISRRGICHTVNSDNAMTFKSADIELKRLYMNICEPEVQNYFGKKGIKWQYIVERAAWWGGYWERMVQITKIALRKILGRALVSFEELQTILAEIEAIINSRPLTYVYNEPNEPFPLTPANFLTGRRLTALPNWSGKRNIELFKGKKELIKRYLYREKILNNFWKRWKREYLWRR</sequence>
<protein>
    <recommendedName>
        <fullName evidence="1">Integrase catalytic domain-containing protein</fullName>
    </recommendedName>
</protein>
<dbReference type="InterPro" id="IPR001584">
    <property type="entry name" value="Integrase_cat-core"/>
</dbReference>
<dbReference type="PANTHER" id="PTHR47331">
    <property type="entry name" value="PHD-TYPE DOMAIN-CONTAINING PROTEIN"/>
    <property type="match status" value="1"/>
</dbReference>
<dbReference type="OrthoDB" id="6430341at2759"/>
<evidence type="ECO:0000313" key="3">
    <source>
        <dbReference type="Proteomes" id="UP000499080"/>
    </source>
</evidence>
<proteinExistence type="predicted"/>
<comment type="caution">
    <text evidence="2">The sequence shown here is derived from an EMBL/GenBank/DDBJ whole genome shotgun (WGS) entry which is preliminary data.</text>
</comment>
<dbReference type="SUPFAM" id="SSF53098">
    <property type="entry name" value="Ribonuclease H-like"/>
    <property type="match status" value="1"/>
</dbReference>
<dbReference type="InterPro" id="IPR043128">
    <property type="entry name" value="Rev_trsase/Diguanyl_cyclase"/>
</dbReference>
<dbReference type="InterPro" id="IPR036397">
    <property type="entry name" value="RNaseH_sf"/>
</dbReference>
<dbReference type="PANTHER" id="PTHR47331:SF5">
    <property type="entry name" value="RIBONUCLEASE H"/>
    <property type="match status" value="1"/>
</dbReference>
<dbReference type="Pfam" id="PF03564">
    <property type="entry name" value="DUF1759"/>
    <property type="match status" value="1"/>
</dbReference>
<accession>A0A4Y2KE29</accession>
<feature type="domain" description="Integrase catalytic" evidence="1">
    <location>
        <begin position="1501"/>
        <end position="1684"/>
    </location>
</feature>
<dbReference type="Gene3D" id="3.30.70.270">
    <property type="match status" value="1"/>
</dbReference>
<dbReference type="EMBL" id="BGPR01004528">
    <property type="protein sequence ID" value="GBN00578.1"/>
    <property type="molecule type" value="Genomic_DNA"/>
</dbReference>
<dbReference type="Gene3D" id="3.10.10.10">
    <property type="entry name" value="HIV Type 1 Reverse Transcriptase, subunit A, domain 1"/>
    <property type="match status" value="1"/>
</dbReference>
<dbReference type="InterPro" id="IPR012337">
    <property type="entry name" value="RNaseH-like_sf"/>
</dbReference>
<keyword evidence="3" id="KW-1185">Reference proteome</keyword>
<dbReference type="Proteomes" id="UP000499080">
    <property type="component" value="Unassembled WGS sequence"/>
</dbReference>
<name>A0A4Y2KE29_ARAVE</name>
<dbReference type="InterPro" id="IPR041588">
    <property type="entry name" value="Integrase_H2C2"/>
</dbReference>
<dbReference type="GO" id="GO:0015074">
    <property type="term" value="P:DNA integration"/>
    <property type="evidence" value="ECO:0007669"/>
    <property type="project" value="InterPro"/>
</dbReference>
<dbReference type="GO" id="GO:0042575">
    <property type="term" value="C:DNA polymerase complex"/>
    <property type="evidence" value="ECO:0007669"/>
    <property type="project" value="UniProtKB-ARBA"/>
</dbReference>
<dbReference type="Pfam" id="PF05380">
    <property type="entry name" value="Peptidase_A17"/>
    <property type="match status" value="1"/>
</dbReference>
<evidence type="ECO:0000259" key="1">
    <source>
        <dbReference type="PROSITE" id="PS50994"/>
    </source>
</evidence>
<dbReference type="SUPFAM" id="SSF56672">
    <property type="entry name" value="DNA/RNA polymerases"/>
    <property type="match status" value="1"/>
</dbReference>
<dbReference type="InterPro" id="IPR005312">
    <property type="entry name" value="DUF1759"/>
</dbReference>
<dbReference type="Gene3D" id="3.30.420.10">
    <property type="entry name" value="Ribonuclease H-like superfamily/Ribonuclease H"/>
    <property type="match status" value="1"/>
</dbReference>